<dbReference type="Gene3D" id="2.60.40.420">
    <property type="entry name" value="Cupredoxins - blue copper proteins"/>
    <property type="match status" value="1"/>
</dbReference>
<dbReference type="EMBL" id="MGIP01000014">
    <property type="protein sequence ID" value="OGM90874.1"/>
    <property type="molecule type" value="Genomic_DNA"/>
</dbReference>
<dbReference type="AlphaFoldDB" id="A0A1F8DQI7"/>
<dbReference type="InterPro" id="IPR028096">
    <property type="entry name" value="EfeO_Cupredoxin"/>
</dbReference>
<dbReference type="PANTHER" id="PTHR38439:SF3">
    <property type="entry name" value="COPPER-RESISTANT CUPROPROTEIN COPI"/>
    <property type="match status" value="1"/>
</dbReference>
<evidence type="ECO:0000313" key="4">
    <source>
        <dbReference type="EMBL" id="OGM90874.1"/>
    </source>
</evidence>
<organism evidence="4 5">
    <name type="scientific">Candidatus Wolfebacteria bacterium RIFCSPHIGHO2_01_FULL_48_22</name>
    <dbReference type="NCBI Taxonomy" id="1802555"/>
    <lineage>
        <taxon>Bacteria</taxon>
        <taxon>Candidatus Wolfeibacteriota</taxon>
    </lineage>
</organism>
<gene>
    <name evidence="4" type="ORF">A2755_01565</name>
</gene>
<accession>A0A1F8DQI7</accession>
<evidence type="ECO:0000259" key="3">
    <source>
        <dbReference type="Pfam" id="PF13473"/>
    </source>
</evidence>
<dbReference type="SUPFAM" id="SSF49503">
    <property type="entry name" value="Cupredoxins"/>
    <property type="match status" value="1"/>
</dbReference>
<dbReference type="PANTHER" id="PTHR38439">
    <property type="entry name" value="AURACYANIN-B"/>
    <property type="match status" value="1"/>
</dbReference>
<keyword evidence="1" id="KW-0479">Metal-binding</keyword>
<dbReference type="Pfam" id="PF13473">
    <property type="entry name" value="Cupredoxin_1"/>
    <property type="match status" value="1"/>
</dbReference>
<protein>
    <recommendedName>
        <fullName evidence="3">EfeO-type cupredoxin-like domain-containing protein</fullName>
    </recommendedName>
</protein>
<dbReference type="GO" id="GO:0046872">
    <property type="term" value="F:metal ion binding"/>
    <property type="evidence" value="ECO:0007669"/>
    <property type="project" value="UniProtKB-KW"/>
</dbReference>
<sequence length="126" mass="14097">MKTLITVLIVVIIAAAVWLFLQPQQQSVTISPSESTVREFTVEGSPFKFVPNEIRVQQGDTVRIVFNNVQGTHDFVLDAFNVRTEIIQGGESQTIEFVADQNDKFEYYCSIGNHRAMGMVGTLTVE</sequence>
<dbReference type="Proteomes" id="UP000177029">
    <property type="component" value="Unassembled WGS sequence"/>
</dbReference>
<dbReference type="STRING" id="1802555.A2755_01565"/>
<dbReference type="InterPro" id="IPR008972">
    <property type="entry name" value="Cupredoxin"/>
</dbReference>
<name>A0A1F8DQI7_9BACT</name>
<keyword evidence="2" id="KW-0186">Copper</keyword>
<comment type="caution">
    <text evidence="4">The sequence shown here is derived from an EMBL/GenBank/DDBJ whole genome shotgun (WGS) entry which is preliminary data.</text>
</comment>
<proteinExistence type="predicted"/>
<feature type="domain" description="EfeO-type cupredoxin-like" evidence="3">
    <location>
        <begin position="12"/>
        <end position="123"/>
    </location>
</feature>
<evidence type="ECO:0000313" key="5">
    <source>
        <dbReference type="Proteomes" id="UP000177029"/>
    </source>
</evidence>
<reference evidence="4 5" key="1">
    <citation type="journal article" date="2016" name="Nat. Commun.">
        <title>Thousands of microbial genomes shed light on interconnected biogeochemical processes in an aquifer system.</title>
        <authorList>
            <person name="Anantharaman K."/>
            <person name="Brown C.T."/>
            <person name="Hug L.A."/>
            <person name="Sharon I."/>
            <person name="Castelle C.J."/>
            <person name="Probst A.J."/>
            <person name="Thomas B.C."/>
            <person name="Singh A."/>
            <person name="Wilkins M.J."/>
            <person name="Karaoz U."/>
            <person name="Brodie E.L."/>
            <person name="Williams K.H."/>
            <person name="Hubbard S.S."/>
            <person name="Banfield J.F."/>
        </authorList>
    </citation>
    <scope>NUCLEOTIDE SEQUENCE [LARGE SCALE GENOMIC DNA]</scope>
</reference>
<evidence type="ECO:0000256" key="2">
    <source>
        <dbReference type="ARBA" id="ARBA00023008"/>
    </source>
</evidence>
<evidence type="ECO:0000256" key="1">
    <source>
        <dbReference type="ARBA" id="ARBA00022723"/>
    </source>
</evidence>
<dbReference type="InterPro" id="IPR050845">
    <property type="entry name" value="Cu-binding_ET"/>
</dbReference>